<dbReference type="RefSeq" id="WP_090854735.1">
    <property type="nucleotide sequence ID" value="NZ_FNJU01000005.1"/>
</dbReference>
<comment type="similarity">
    <text evidence="1">Belongs to the universal stress protein A family.</text>
</comment>
<dbReference type="PANTHER" id="PTHR46268">
    <property type="entry name" value="STRESS RESPONSE PROTEIN NHAX"/>
    <property type="match status" value="1"/>
</dbReference>
<evidence type="ECO:0000259" key="2">
    <source>
        <dbReference type="Pfam" id="PF00582"/>
    </source>
</evidence>
<dbReference type="PRINTS" id="PR01438">
    <property type="entry name" value="UNVRSLSTRESS"/>
</dbReference>
<dbReference type="Proteomes" id="UP000199159">
    <property type="component" value="Unassembled WGS sequence"/>
</dbReference>
<keyword evidence="4" id="KW-1185">Reference proteome</keyword>
<dbReference type="OrthoDB" id="2426295at2"/>
<dbReference type="EMBL" id="FNJU01000005">
    <property type="protein sequence ID" value="SDP71367.1"/>
    <property type="molecule type" value="Genomic_DNA"/>
</dbReference>
<evidence type="ECO:0000313" key="4">
    <source>
        <dbReference type="Proteomes" id="UP000199159"/>
    </source>
</evidence>
<dbReference type="SUPFAM" id="SSF52402">
    <property type="entry name" value="Adenine nucleotide alpha hydrolases-like"/>
    <property type="match status" value="1"/>
</dbReference>
<protein>
    <submittedName>
        <fullName evidence="3">Nucleotide-binding universal stress protein, UspA family</fullName>
    </submittedName>
</protein>
<dbReference type="CDD" id="cd00293">
    <property type="entry name" value="USP-like"/>
    <property type="match status" value="1"/>
</dbReference>
<accession>A0A1H0UYW9</accession>
<dbReference type="InterPro" id="IPR014729">
    <property type="entry name" value="Rossmann-like_a/b/a_fold"/>
</dbReference>
<name>A0A1H0UYW9_9BACI</name>
<dbReference type="InterPro" id="IPR006015">
    <property type="entry name" value="Universal_stress_UspA"/>
</dbReference>
<dbReference type="STRING" id="930152.SAMN05216565_105260"/>
<dbReference type="Pfam" id="PF00582">
    <property type="entry name" value="Usp"/>
    <property type="match status" value="1"/>
</dbReference>
<feature type="domain" description="UspA" evidence="2">
    <location>
        <begin position="1"/>
        <end position="171"/>
    </location>
</feature>
<gene>
    <name evidence="3" type="ORF">SAMN05216565_105260</name>
</gene>
<dbReference type="AlphaFoldDB" id="A0A1H0UYW9"/>
<sequence length="171" mass="18776">MLKQLLVAYDGSSDSDQALKKAIYLAKKTESELEIVFVEDEKKFAASVQVEQTNSIPPAAPVLDSTMYPKTQHLPINVEGKAETAPGEDTFKEEEVIFSEANIILASENMKAKTEVLVGQPDKEICDYAQNHNKDMIIIGHRGLSLVKKLVMGSTSEKVVKNANCPVLVVK</sequence>
<dbReference type="InterPro" id="IPR006016">
    <property type="entry name" value="UspA"/>
</dbReference>
<evidence type="ECO:0000313" key="3">
    <source>
        <dbReference type="EMBL" id="SDP71367.1"/>
    </source>
</evidence>
<proteinExistence type="inferred from homology"/>
<evidence type="ECO:0000256" key="1">
    <source>
        <dbReference type="ARBA" id="ARBA00008791"/>
    </source>
</evidence>
<dbReference type="Gene3D" id="3.40.50.620">
    <property type="entry name" value="HUPs"/>
    <property type="match status" value="1"/>
</dbReference>
<dbReference type="PANTHER" id="PTHR46268:SF6">
    <property type="entry name" value="UNIVERSAL STRESS PROTEIN UP12"/>
    <property type="match status" value="1"/>
</dbReference>
<organism evidence="3 4">
    <name type="scientific">Litchfieldia salsa</name>
    <dbReference type="NCBI Taxonomy" id="930152"/>
    <lineage>
        <taxon>Bacteria</taxon>
        <taxon>Bacillati</taxon>
        <taxon>Bacillota</taxon>
        <taxon>Bacilli</taxon>
        <taxon>Bacillales</taxon>
        <taxon>Bacillaceae</taxon>
        <taxon>Litchfieldia</taxon>
    </lineage>
</organism>
<reference evidence="4" key="1">
    <citation type="submission" date="2016-10" db="EMBL/GenBank/DDBJ databases">
        <authorList>
            <person name="Varghese N."/>
            <person name="Submissions S."/>
        </authorList>
    </citation>
    <scope>NUCLEOTIDE SEQUENCE [LARGE SCALE GENOMIC DNA]</scope>
    <source>
        <strain evidence="4">IBRC-M10078</strain>
    </source>
</reference>